<dbReference type="HOGENOM" id="CLU_3174445_0_0_12"/>
<sequence length="47" mass="5371">MAFFFASLFVLSGDSIFFSFGLCKPRLILVFNFRSTPCRSPYRGNGR</sequence>
<dbReference type="STRING" id="1291379.TPE_1292"/>
<organism evidence="1 2">
    <name type="scientific">Treponema pedis str. T A4</name>
    <dbReference type="NCBI Taxonomy" id="1291379"/>
    <lineage>
        <taxon>Bacteria</taxon>
        <taxon>Pseudomonadati</taxon>
        <taxon>Spirochaetota</taxon>
        <taxon>Spirochaetia</taxon>
        <taxon>Spirochaetales</taxon>
        <taxon>Treponemataceae</taxon>
        <taxon>Treponema</taxon>
    </lineage>
</organism>
<protein>
    <submittedName>
        <fullName evidence="1">Uncharacterized protein</fullName>
    </submittedName>
</protein>
<evidence type="ECO:0000313" key="1">
    <source>
        <dbReference type="EMBL" id="AGT43787.1"/>
    </source>
</evidence>
<evidence type="ECO:0000313" key="2">
    <source>
        <dbReference type="Proteomes" id="UP000015620"/>
    </source>
</evidence>
<gene>
    <name evidence="1" type="ORF">TPE_1292</name>
</gene>
<dbReference type="Proteomes" id="UP000015620">
    <property type="component" value="Chromosome"/>
</dbReference>
<dbReference type="EMBL" id="CP004120">
    <property type="protein sequence ID" value="AGT43787.1"/>
    <property type="molecule type" value="Genomic_DNA"/>
</dbReference>
<dbReference type="KEGG" id="tped:TPE_1292"/>
<proteinExistence type="predicted"/>
<name>S5ZMG0_9SPIR</name>
<accession>S5ZMG0</accession>
<reference evidence="1 2" key="1">
    <citation type="journal article" date="2013" name="PLoS ONE">
        <title>Genome-Wide Relatedness of Treponema pedis, from Gingiva and Necrotic Skin Lesions of Pigs, with the Human Oral Pathogen Treponema denticola.</title>
        <authorList>
            <person name="Svartstrom O."/>
            <person name="Mushtaq M."/>
            <person name="Pringle M."/>
            <person name="Segerman B."/>
        </authorList>
    </citation>
    <scope>NUCLEOTIDE SEQUENCE [LARGE SCALE GENOMIC DNA]</scope>
    <source>
        <strain evidence="1">T A4</strain>
    </source>
</reference>
<keyword evidence="2" id="KW-1185">Reference proteome</keyword>
<dbReference type="AlphaFoldDB" id="S5ZMG0"/>
<dbReference type="PATRIC" id="fig|1291379.3.peg.1285"/>